<evidence type="ECO:0000313" key="3">
    <source>
        <dbReference type="Proteomes" id="UP000043764"/>
    </source>
</evidence>
<evidence type="ECO:0000313" key="2">
    <source>
        <dbReference type="EMBL" id="CRL12374.1"/>
    </source>
</evidence>
<dbReference type="InterPro" id="IPR053147">
    <property type="entry name" value="Hsp_HslJ-like"/>
</dbReference>
<sequence length="134" mass="14562">MKTKTFSILSITALLGLSGCFGDETLRAYGGLGSQWHLQELDGAAVSDATTITFGRGNDVSGSLPCNRFTARLSTPYPWFELEQLATTRRVCPALAEEITILDALQAMQIVEIKGRIMILSNEGGREMLFTSAE</sequence>
<gene>
    <name evidence="2" type="ORF">NIT7321_03248</name>
</gene>
<dbReference type="PROSITE" id="PS51257">
    <property type="entry name" value="PROKAR_LIPOPROTEIN"/>
    <property type="match status" value="1"/>
</dbReference>
<dbReference type="PANTHER" id="PTHR35535:SF1">
    <property type="entry name" value="HEAT SHOCK PROTEIN HSLJ"/>
    <property type="match status" value="1"/>
</dbReference>
<dbReference type="InterPro" id="IPR005184">
    <property type="entry name" value="DUF306_Meta_HslJ"/>
</dbReference>
<accession>A0A0H5D5P3</accession>
<dbReference type="RefSeq" id="WP_050674092.1">
    <property type="nucleotide sequence ID" value="NZ_CVRL01000039.1"/>
</dbReference>
<reference evidence="3" key="1">
    <citation type="submission" date="2015-05" db="EMBL/GenBank/DDBJ databases">
        <authorList>
            <person name="Rodrigo-Torres Lidia"/>
            <person name="Arahal R.David."/>
        </authorList>
    </citation>
    <scope>NUCLEOTIDE SEQUENCE [LARGE SCALE GENOMIC DNA]</scope>
    <source>
        <strain evidence="3">CECT 7321</strain>
    </source>
</reference>
<proteinExistence type="predicted"/>
<keyword evidence="3" id="KW-1185">Reference proteome</keyword>
<dbReference type="EMBL" id="CVRL01000039">
    <property type="protein sequence ID" value="CRL12374.1"/>
    <property type="molecule type" value="Genomic_DNA"/>
</dbReference>
<evidence type="ECO:0000259" key="1">
    <source>
        <dbReference type="Pfam" id="PF03724"/>
    </source>
</evidence>
<protein>
    <submittedName>
        <fullName evidence="2">META domain protein</fullName>
    </submittedName>
</protein>
<feature type="domain" description="DUF306" evidence="1">
    <location>
        <begin position="33"/>
        <end position="129"/>
    </location>
</feature>
<name>A0A0H5D5P3_9RHOB</name>
<dbReference type="InterPro" id="IPR038670">
    <property type="entry name" value="HslJ-like_sf"/>
</dbReference>
<dbReference type="Proteomes" id="UP000043764">
    <property type="component" value="Unassembled WGS sequence"/>
</dbReference>
<dbReference type="AlphaFoldDB" id="A0A0H5D5P3"/>
<organism evidence="2 3">
    <name type="scientific">Phaeobacter italicus</name>
    <dbReference type="NCBI Taxonomy" id="481446"/>
    <lineage>
        <taxon>Bacteria</taxon>
        <taxon>Pseudomonadati</taxon>
        <taxon>Pseudomonadota</taxon>
        <taxon>Alphaproteobacteria</taxon>
        <taxon>Rhodobacterales</taxon>
        <taxon>Roseobacteraceae</taxon>
        <taxon>Phaeobacter</taxon>
    </lineage>
</organism>
<dbReference type="STRING" id="481446.NIT7645_01962"/>
<dbReference type="PANTHER" id="PTHR35535">
    <property type="entry name" value="HEAT SHOCK PROTEIN HSLJ"/>
    <property type="match status" value="1"/>
</dbReference>
<dbReference type="Gene3D" id="2.40.128.270">
    <property type="match status" value="1"/>
</dbReference>
<dbReference type="Pfam" id="PF03724">
    <property type="entry name" value="META"/>
    <property type="match status" value="1"/>
</dbReference>